<dbReference type="EMBL" id="CR936257">
    <property type="protein sequence ID" value="CAI49223.1"/>
    <property type="molecule type" value="Genomic_DNA"/>
</dbReference>
<dbReference type="HOGENOM" id="CLU_193456_0_0_2"/>
<dbReference type="Pfam" id="PF26071">
    <property type="entry name" value="DUF8028"/>
    <property type="match status" value="1"/>
</dbReference>
<organism evidence="2 3">
    <name type="scientific">Natronomonas pharaonis (strain ATCC 35678 / DSM 2160 / CIP 103997 / JCM 8858 / NBRC 14720 / NCIMB 2260 / Gabara)</name>
    <name type="common">Halobacterium pharaonis</name>
    <dbReference type="NCBI Taxonomy" id="348780"/>
    <lineage>
        <taxon>Archaea</taxon>
        <taxon>Methanobacteriati</taxon>
        <taxon>Methanobacteriota</taxon>
        <taxon>Stenosarchaea group</taxon>
        <taxon>Halobacteria</taxon>
        <taxon>Halobacteriales</taxon>
        <taxon>Natronomonadaceae</taxon>
        <taxon>Natronomonas</taxon>
    </lineage>
</organism>
<sequence>MSSATPPRSTVHSPELQTALSALGRQLAAVVRAAAFWLAALLPLAVLAALVVGSLTQSPALLAGVLTLNVVCAVVGHGHSPEQ</sequence>
<dbReference type="RefSeq" id="WP_011322850.1">
    <property type="nucleotide sequence ID" value="NC_007426.1"/>
</dbReference>
<keyword evidence="1" id="KW-0472">Membrane</keyword>
<keyword evidence="1" id="KW-1133">Transmembrane helix</keyword>
<dbReference type="KEGG" id="nph:NP_2264A"/>
<feature type="transmembrane region" description="Helical" evidence="1">
    <location>
        <begin position="60"/>
        <end position="79"/>
    </location>
</feature>
<evidence type="ECO:0000256" key="1">
    <source>
        <dbReference type="SAM" id="Phobius"/>
    </source>
</evidence>
<evidence type="ECO:0000313" key="3">
    <source>
        <dbReference type="Proteomes" id="UP000002698"/>
    </source>
</evidence>
<proteinExistence type="predicted"/>
<accession>A0A1U7EVY1</accession>
<protein>
    <submittedName>
        <fullName evidence="2">Uncharacterized protein</fullName>
    </submittedName>
</protein>
<keyword evidence="1" id="KW-0812">Transmembrane</keyword>
<dbReference type="Proteomes" id="UP000002698">
    <property type="component" value="Chromosome"/>
</dbReference>
<keyword evidence="3" id="KW-1185">Reference proteome</keyword>
<dbReference type="GeneID" id="3701395"/>
<dbReference type="AlphaFoldDB" id="A0A1U7EVY1"/>
<dbReference type="InterPro" id="IPR058341">
    <property type="entry name" value="DUF8028"/>
</dbReference>
<name>A0A1U7EVY1_NATPD</name>
<gene>
    <name evidence="2" type="ordered locus">NP_2264A</name>
</gene>
<dbReference type="EnsemblBacteria" id="CAI49223">
    <property type="protein sequence ID" value="CAI49223"/>
    <property type="gene ID" value="NP_2264A"/>
</dbReference>
<dbReference type="STRING" id="348780.NP_2264A"/>
<evidence type="ECO:0000313" key="2">
    <source>
        <dbReference type="EMBL" id="CAI49223.1"/>
    </source>
</evidence>
<reference evidence="2 3" key="1">
    <citation type="journal article" date="2005" name="Genome Res.">
        <title>Living with two extremes: conclusions from the genome sequence of Natronomonas pharaonis.</title>
        <authorList>
            <person name="Falb M."/>
            <person name="Pfeiffer F."/>
            <person name="Palm P."/>
            <person name="Rodewald K."/>
            <person name="Hickmann V."/>
            <person name="Tittor J."/>
            <person name="Oesterhelt D."/>
        </authorList>
    </citation>
    <scope>NUCLEOTIDE SEQUENCE [LARGE SCALE GENOMIC DNA]</scope>
    <source>
        <strain evidence="3">ATCC 35678 / DSM 2160 / CIP 103997 / JCM 8858 / NBRC 14720 / NCIMB 2260 / Gabara</strain>
    </source>
</reference>
<feature type="transmembrane region" description="Helical" evidence="1">
    <location>
        <begin position="34"/>
        <end position="53"/>
    </location>
</feature>